<feature type="compositionally biased region" description="Low complexity" evidence="6">
    <location>
        <begin position="94"/>
        <end position="138"/>
    </location>
</feature>
<accession>A0A182MZ87</accession>
<evidence type="ECO:0000256" key="4">
    <source>
        <dbReference type="ARBA" id="ARBA00023136"/>
    </source>
</evidence>
<feature type="compositionally biased region" description="Polar residues" evidence="6">
    <location>
        <begin position="532"/>
        <end position="549"/>
    </location>
</feature>
<dbReference type="STRING" id="7168.A0A182MZ87"/>
<feature type="compositionally biased region" description="Low complexity" evidence="6">
    <location>
        <begin position="553"/>
        <end position="570"/>
    </location>
</feature>
<dbReference type="EnsemblMetazoa" id="ADIR000692-RA">
    <property type="protein sequence ID" value="ADIR000692-PA"/>
    <property type="gene ID" value="ADIR000692"/>
</dbReference>
<dbReference type="InterPro" id="IPR039751">
    <property type="entry name" value="HERPUD1/2"/>
</dbReference>
<feature type="region of interest" description="Disordered" evidence="6">
    <location>
        <begin position="475"/>
        <end position="599"/>
    </location>
</feature>
<feature type="compositionally biased region" description="Polar residues" evidence="6">
    <location>
        <begin position="500"/>
        <end position="524"/>
    </location>
</feature>
<organism evidence="9 10">
    <name type="scientific">Anopheles dirus</name>
    <dbReference type="NCBI Taxonomy" id="7168"/>
    <lineage>
        <taxon>Eukaryota</taxon>
        <taxon>Metazoa</taxon>
        <taxon>Ecdysozoa</taxon>
        <taxon>Arthropoda</taxon>
        <taxon>Hexapoda</taxon>
        <taxon>Insecta</taxon>
        <taxon>Pterygota</taxon>
        <taxon>Neoptera</taxon>
        <taxon>Endopterygota</taxon>
        <taxon>Diptera</taxon>
        <taxon>Nematocera</taxon>
        <taxon>Culicoidea</taxon>
        <taxon>Culicidae</taxon>
        <taxon>Anophelinae</taxon>
        <taxon>Anopheles</taxon>
    </lineage>
</organism>
<dbReference type="VEuPathDB" id="VectorBase:ADIR000692"/>
<reference evidence="9" key="2">
    <citation type="submission" date="2020-05" db="UniProtKB">
        <authorList>
            <consortium name="EnsemblMetazoa"/>
        </authorList>
    </citation>
    <scope>IDENTIFICATION</scope>
    <source>
        <strain evidence="9">WRAIR2</strain>
    </source>
</reference>
<keyword evidence="4 7" id="KW-0472">Membrane</keyword>
<feature type="region of interest" description="Disordered" evidence="6">
    <location>
        <begin position="305"/>
        <end position="390"/>
    </location>
</feature>
<dbReference type="PANTHER" id="PTHR12943">
    <property type="entry name" value="HOMOCYSTEINE-RESPONSIVE ENDOPLASMIC RETICULUM-RESIDENT UNIQUITIN-LIKE DOMAIN HERPUD PROTEIN FAMILY MEMBER"/>
    <property type="match status" value="1"/>
</dbReference>
<dbReference type="GO" id="GO:0030968">
    <property type="term" value="P:endoplasmic reticulum unfolded protein response"/>
    <property type="evidence" value="ECO:0007669"/>
    <property type="project" value="TreeGrafter"/>
</dbReference>
<keyword evidence="5" id="KW-0834">Unfolded protein response</keyword>
<keyword evidence="3 7" id="KW-1133">Transmembrane helix</keyword>
<dbReference type="PANTHER" id="PTHR12943:SF27">
    <property type="entry name" value="HOMOCYSTEINE-INDUCED ENDOPLASMIC RETICULUM PROTEIN, ISOFORM A"/>
    <property type="match status" value="1"/>
</dbReference>
<evidence type="ECO:0000259" key="8">
    <source>
        <dbReference type="PROSITE" id="PS50053"/>
    </source>
</evidence>
<evidence type="ECO:0000256" key="5">
    <source>
        <dbReference type="ARBA" id="ARBA00023230"/>
    </source>
</evidence>
<dbReference type="Pfam" id="PF00240">
    <property type="entry name" value="ubiquitin"/>
    <property type="match status" value="1"/>
</dbReference>
<feature type="transmembrane region" description="Helical" evidence="7">
    <location>
        <begin position="433"/>
        <end position="454"/>
    </location>
</feature>
<dbReference type="FunFam" id="3.10.20.90:FF:000046">
    <property type="entry name" value="Homocysteine-responsive endoplasmic reticulum-resident ubiquitin-like domain member 2 protein"/>
    <property type="match status" value="1"/>
</dbReference>
<feature type="region of interest" description="Disordered" evidence="6">
    <location>
        <begin position="83"/>
        <end position="195"/>
    </location>
</feature>
<dbReference type="SUPFAM" id="SSF54236">
    <property type="entry name" value="Ubiquitin-like"/>
    <property type="match status" value="1"/>
</dbReference>
<evidence type="ECO:0000256" key="2">
    <source>
        <dbReference type="ARBA" id="ARBA00022692"/>
    </source>
</evidence>
<dbReference type="PROSITE" id="PS50053">
    <property type="entry name" value="UBIQUITIN_2"/>
    <property type="match status" value="1"/>
</dbReference>
<feature type="domain" description="Ubiquitin-like" evidence="8">
    <location>
        <begin position="3"/>
        <end position="86"/>
    </location>
</feature>
<dbReference type="InterPro" id="IPR000626">
    <property type="entry name" value="Ubiquitin-like_dom"/>
</dbReference>
<evidence type="ECO:0000256" key="6">
    <source>
        <dbReference type="SAM" id="MobiDB-lite"/>
    </source>
</evidence>
<evidence type="ECO:0000256" key="3">
    <source>
        <dbReference type="ARBA" id="ARBA00022989"/>
    </source>
</evidence>
<evidence type="ECO:0000256" key="1">
    <source>
        <dbReference type="ARBA" id="ARBA00004370"/>
    </source>
</evidence>
<protein>
    <recommendedName>
        <fullName evidence="8">Ubiquitin-like domain-containing protein</fullName>
    </recommendedName>
</protein>
<name>A0A182MZ87_9DIPT</name>
<keyword evidence="10" id="KW-1185">Reference proteome</keyword>
<feature type="compositionally biased region" description="Low complexity" evidence="6">
    <location>
        <begin position="360"/>
        <end position="390"/>
    </location>
</feature>
<evidence type="ECO:0000313" key="9">
    <source>
        <dbReference type="EnsemblMetazoa" id="ADIR000692-PA"/>
    </source>
</evidence>
<dbReference type="Gene3D" id="3.10.20.90">
    <property type="entry name" value="Phosphatidylinositol 3-kinase Catalytic Subunit, Chain A, domain 1"/>
    <property type="match status" value="1"/>
</dbReference>
<dbReference type="InterPro" id="IPR029071">
    <property type="entry name" value="Ubiquitin-like_domsf"/>
</dbReference>
<keyword evidence="2 7" id="KW-0812">Transmembrane</keyword>
<proteinExistence type="predicted"/>
<comment type="subcellular location">
    <subcellularLocation>
        <location evidence="1">Membrane</location>
    </subcellularLocation>
</comment>
<dbReference type="CDD" id="cd01790">
    <property type="entry name" value="Ubl_HERP"/>
    <property type="match status" value="1"/>
</dbReference>
<evidence type="ECO:0000256" key="7">
    <source>
        <dbReference type="SAM" id="Phobius"/>
    </source>
</evidence>
<reference evidence="10" key="1">
    <citation type="submission" date="2013-03" db="EMBL/GenBank/DDBJ databases">
        <title>The Genome Sequence of Anopheles dirus WRAIR2.</title>
        <authorList>
            <consortium name="The Broad Institute Genomics Platform"/>
            <person name="Neafsey D.E."/>
            <person name="Walton C."/>
            <person name="Walker B."/>
            <person name="Young S.K."/>
            <person name="Zeng Q."/>
            <person name="Gargeya S."/>
            <person name="Fitzgerald M."/>
            <person name="Haas B."/>
            <person name="Abouelleil A."/>
            <person name="Allen A.W."/>
            <person name="Alvarado L."/>
            <person name="Arachchi H.M."/>
            <person name="Berlin A.M."/>
            <person name="Chapman S.B."/>
            <person name="Gainer-Dewar J."/>
            <person name="Goldberg J."/>
            <person name="Griggs A."/>
            <person name="Gujja S."/>
            <person name="Hansen M."/>
            <person name="Howarth C."/>
            <person name="Imamovic A."/>
            <person name="Ireland A."/>
            <person name="Larimer J."/>
            <person name="McCowan C."/>
            <person name="Murphy C."/>
            <person name="Pearson M."/>
            <person name="Poon T.W."/>
            <person name="Priest M."/>
            <person name="Roberts A."/>
            <person name="Saif S."/>
            <person name="Shea T."/>
            <person name="Sisk P."/>
            <person name="Sykes S."/>
            <person name="Wortman J."/>
            <person name="Nusbaum C."/>
            <person name="Birren B."/>
        </authorList>
    </citation>
    <scope>NUCLEOTIDE SEQUENCE [LARGE SCALE GENOMIC DNA]</scope>
    <source>
        <strain evidence="10">WRAIR2</strain>
    </source>
</reference>
<sequence>MDVTLIVKASNQQCEDLTIKCEPSWTIRRLKGHLTEVYPGKPSTDEQKLIYSGQLLGDSVVLKDVLRQYDGQQAHTVHLVFTPKNSYYGGSGSGSSNKSNGSSKMTSTGSASPAGASNSSSSSGSGTSNASGSANSSTIMPNTVTGTSASIYGRSSRENANDSEEMTGDGGNGDGLRHRSVPQTRPAPRTTPRPSQFVEQTAALHNFMQQTYMQYLNQYINLINEQTNAANALYSASGLPGPTGAAETATPTVNQLSGAQAFPTVPFVPMVQQAPAISGASFPNLAYYPCMTSAPYTGGLPSTSNIPTPITSTTTTSAGPSGTIPSALLPPSSSGSPTATTSSTPSVPAAGALVDSSSTAVPTPGADAANAAPQPAAEQGGAAGQDVAAGQGAAAAPARARRFPNIVVEEQENNDWLDVFFSMCRVGILITVIYLYSSPMRCLTVLFIGVMLYLKKHLDRVYQAIDRRIPRLQQPVQGERVEPQPAVVNNNNVPEDHNPEMQQPPQAQSNGQTSSGSSEAPSNAKTERSETENAPTVGGSQEGSSTSSRAIVPRPRTGPAATAASAAPPAVQLEEQQQQLTSADGDAGSVPAEQPAAEGQRMTLNDMTSFLGTLVITFFTSIIPDTPAA</sequence>
<dbReference type="Proteomes" id="UP000075884">
    <property type="component" value="Unassembled WGS sequence"/>
</dbReference>
<evidence type="ECO:0000313" key="10">
    <source>
        <dbReference type="Proteomes" id="UP000075884"/>
    </source>
</evidence>
<feature type="compositionally biased region" description="Low complexity" evidence="6">
    <location>
        <begin position="182"/>
        <end position="194"/>
    </location>
</feature>
<dbReference type="GO" id="GO:0016020">
    <property type="term" value="C:membrane"/>
    <property type="evidence" value="ECO:0007669"/>
    <property type="project" value="UniProtKB-SubCell"/>
</dbReference>
<dbReference type="SMART" id="SM00213">
    <property type="entry name" value="UBQ"/>
    <property type="match status" value="1"/>
</dbReference>
<feature type="compositionally biased region" description="Polar residues" evidence="6">
    <location>
        <begin position="139"/>
        <end position="150"/>
    </location>
</feature>
<dbReference type="AlphaFoldDB" id="A0A182MZ87"/>
<feature type="compositionally biased region" description="Low complexity" evidence="6">
    <location>
        <begin position="305"/>
        <end position="352"/>
    </location>
</feature>